<dbReference type="SUPFAM" id="SSF54690">
    <property type="entry name" value="Molybdopterin synthase subunit MoaE"/>
    <property type="match status" value="1"/>
</dbReference>
<comment type="subunit">
    <text evidence="4">Heterotetramer; composed of 2 small (MOCS2A) and 2 large (MOCS2B) subunits.</text>
</comment>
<evidence type="ECO:0000256" key="1">
    <source>
        <dbReference type="ARBA" id="ARBA00022490"/>
    </source>
</evidence>
<reference evidence="5" key="1">
    <citation type="submission" date="2023-03" db="EMBL/GenBank/DDBJ databases">
        <authorList>
            <person name="Julca I."/>
        </authorList>
    </citation>
    <scope>NUCLEOTIDE SEQUENCE</scope>
</reference>
<keyword evidence="3 4" id="KW-0501">Molybdenum cofactor biosynthesis</keyword>
<evidence type="ECO:0000313" key="5">
    <source>
        <dbReference type="EMBL" id="CAI9091268.1"/>
    </source>
</evidence>
<dbReference type="GO" id="GO:1990140">
    <property type="term" value="C:molybdopterin synthase complex"/>
    <property type="evidence" value="ECO:0007669"/>
    <property type="project" value="UniProtKB-UniRule"/>
</dbReference>
<feature type="binding site" evidence="4">
    <location>
        <position position="128"/>
    </location>
    <ligand>
        <name>substrate</name>
    </ligand>
</feature>
<feature type="binding site" evidence="4">
    <location>
        <begin position="112"/>
        <end position="113"/>
    </location>
    <ligand>
        <name>substrate</name>
    </ligand>
</feature>
<comment type="function">
    <text evidence="4">Catalytic subunit of the molybdopterin synthase complex, a complex that catalyzes the conversion of precursor Z into molybdopterin. Acts by mediating the incorporation of 2 sulfur atoms from thiocarboxylated MOCS2A into precursor Z to generate a dithiolene group.</text>
</comment>
<organism evidence="5 6">
    <name type="scientific">Oldenlandia corymbosa var. corymbosa</name>
    <dbReference type="NCBI Taxonomy" id="529605"/>
    <lineage>
        <taxon>Eukaryota</taxon>
        <taxon>Viridiplantae</taxon>
        <taxon>Streptophyta</taxon>
        <taxon>Embryophyta</taxon>
        <taxon>Tracheophyta</taxon>
        <taxon>Spermatophyta</taxon>
        <taxon>Magnoliopsida</taxon>
        <taxon>eudicotyledons</taxon>
        <taxon>Gunneridae</taxon>
        <taxon>Pentapetalae</taxon>
        <taxon>asterids</taxon>
        <taxon>lamiids</taxon>
        <taxon>Gentianales</taxon>
        <taxon>Rubiaceae</taxon>
        <taxon>Rubioideae</taxon>
        <taxon>Spermacoceae</taxon>
        <taxon>Hedyotis-Oldenlandia complex</taxon>
        <taxon>Oldenlandia</taxon>
    </lineage>
</organism>
<comment type="subcellular location">
    <subcellularLocation>
        <location evidence="4">Cytoplasm</location>
    </subcellularLocation>
</comment>
<keyword evidence="1 4" id="KW-0963">Cytoplasm</keyword>
<name>A0AAV1C8E2_OLDCO</name>
<evidence type="ECO:0000313" key="6">
    <source>
        <dbReference type="Proteomes" id="UP001161247"/>
    </source>
</evidence>
<dbReference type="InterPro" id="IPR036563">
    <property type="entry name" value="MoaE_sf"/>
</dbReference>
<comment type="similarity">
    <text evidence="4">Belongs to the MoaE family. MOCS2B subfamily.</text>
</comment>
<keyword evidence="2 4" id="KW-0808">Transferase</keyword>
<comment type="catalytic activity">
    <reaction evidence="4">
        <text>2 [molybdopterin-synthase sulfur-carrier protein]-C-terminal-Gly-aminoethanethioate + cyclic pyranopterin phosphate + H2O = molybdopterin + 2 [molybdopterin-synthase sulfur-carrier protein]-C-terminal Gly-Gly + 2 H(+)</text>
        <dbReference type="Rhea" id="RHEA:26333"/>
        <dbReference type="Rhea" id="RHEA-COMP:12202"/>
        <dbReference type="Rhea" id="RHEA-COMP:19907"/>
        <dbReference type="ChEBI" id="CHEBI:15377"/>
        <dbReference type="ChEBI" id="CHEBI:15378"/>
        <dbReference type="ChEBI" id="CHEBI:58698"/>
        <dbReference type="ChEBI" id="CHEBI:59648"/>
        <dbReference type="ChEBI" id="CHEBI:90778"/>
        <dbReference type="ChEBI" id="CHEBI:232372"/>
        <dbReference type="EC" id="2.8.1.12"/>
    </reaction>
</comment>
<dbReference type="PANTHER" id="PTHR23404">
    <property type="entry name" value="MOLYBDOPTERIN SYNTHASE RELATED"/>
    <property type="match status" value="1"/>
</dbReference>
<dbReference type="Proteomes" id="UP001161247">
    <property type="component" value="Chromosome 1"/>
</dbReference>
<evidence type="ECO:0000256" key="4">
    <source>
        <dbReference type="HAMAP-Rule" id="MF_03052"/>
    </source>
</evidence>
<dbReference type="InterPro" id="IPR028888">
    <property type="entry name" value="MOCS2B_euk"/>
</dbReference>
<keyword evidence="6" id="KW-1185">Reference proteome</keyword>
<evidence type="ECO:0000256" key="2">
    <source>
        <dbReference type="ARBA" id="ARBA00022679"/>
    </source>
</evidence>
<dbReference type="AlphaFoldDB" id="A0AAV1C8E2"/>
<dbReference type="Gene3D" id="3.90.1170.40">
    <property type="entry name" value="Molybdopterin biosynthesis MoaE subunit"/>
    <property type="match status" value="1"/>
</dbReference>
<dbReference type="Pfam" id="PF02391">
    <property type="entry name" value="MoaE"/>
    <property type="match status" value="1"/>
</dbReference>
<protein>
    <recommendedName>
        <fullName evidence="4">Molybdopterin synthase catalytic subunit</fullName>
        <ecNumber evidence="4">2.8.1.12</ecNumber>
    </recommendedName>
    <alternativeName>
        <fullName evidence="4">Molybdenum cofactor synthesis protein 2 large subunit</fullName>
    </alternativeName>
    <alternativeName>
        <fullName evidence="4">Molybdenum cofactor synthesis protein 2B</fullName>
        <shortName evidence="4">MOCS2B</shortName>
    </alternativeName>
</protein>
<dbReference type="CDD" id="cd00756">
    <property type="entry name" value="MoaE"/>
    <property type="match status" value="1"/>
</dbReference>
<dbReference type="GO" id="GO:0030366">
    <property type="term" value="F:molybdopterin synthase activity"/>
    <property type="evidence" value="ECO:0007669"/>
    <property type="project" value="UniProtKB-UniRule"/>
</dbReference>
<dbReference type="EMBL" id="OX459118">
    <property type="protein sequence ID" value="CAI9091268.1"/>
    <property type="molecule type" value="Genomic_DNA"/>
</dbReference>
<proteinExistence type="inferred from homology"/>
<gene>
    <name evidence="5" type="ORF">OLC1_LOCUS3234</name>
</gene>
<evidence type="ECO:0000256" key="3">
    <source>
        <dbReference type="ARBA" id="ARBA00023150"/>
    </source>
</evidence>
<comment type="pathway">
    <text evidence="4">Cofactor biosynthesis; molybdopterin biosynthesis.</text>
</comment>
<dbReference type="InterPro" id="IPR003448">
    <property type="entry name" value="Mopterin_biosynth_MoaE"/>
</dbReference>
<dbReference type="GO" id="GO:0006777">
    <property type="term" value="P:Mo-molybdopterin cofactor biosynthetic process"/>
    <property type="evidence" value="ECO:0007669"/>
    <property type="project" value="UniProtKB-UniRule"/>
</dbReference>
<dbReference type="EC" id="2.8.1.12" evidence="4"/>
<sequence>MDPQEASGEERNLIEILKENCPIDMNKYISYVQSPQCGAIATFAGTTRDTFDGKTVLELRYEAYVPMAVRCIKSICSSARSMWNIYSIAAAHRLGAVPVGEISVFIAISAVHRADALDACKFLIDEVKATVPIWKKEVYTNGEVWKENSEFLERRPELGKTENNKDRSCCSRKVKAEEPQKQGCCGEKEYVMDRPDSIDTSLTAQEWHLLHAELHRPKFPASGNVSK</sequence>
<accession>A0AAV1C8E2</accession>
<dbReference type="FunFam" id="3.90.1170.40:FF:000002">
    <property type="entry name" value="Molybdopterin synthase catalytic subunit"/>
    <property type="match status" value="1"/>
</dbReference>
<dbReference type="HAMAP" id="MF_03052">
    <property type="entry name" value="MOC2B"/>
    <property type="match status" value="1"/>
</dbReference>
<feature type="binding site" evidence="4">
    <location>
        <begin position="135"/>
        <end position="137"/>
    </location>
    <ligand>
        <name>substrate</name>
    </ligand>
</feature>